<dbReference type="EMBL" id="BAAAJE010000006">
    <property type="protein sequence ID" value="GAA1138537.1"/>
    <property type="molecule type" value="Genomic_DNA"/>
</dbReference>
<name>A0ABN1UC43_9ACTN</name>
<sequence>MLRDRHLEGCENTHCVGCQPCPERHCRVCGDEHVTVDGVGTDQTCASCIGEVREDLTLIGVYAARLLGEAIVRGINSQAMVLDGPVARATTYALRLRRIIDGSACTLGAGCPFHGARSHGPTCRGDCRHRSCARINAPCPDAVAFNAANRDEPHPTWVVGTWEMKVRDHLGQPGDDAPTLTEARDYLAGHLTRLAHDPDFPFEQLGDDLEHCREHLESVLHDGDQVEKGAPCQRCKRPVLRTTADDGKVTYRCEHCARDLSETEYRMAVRSDHIANADRLNATDMAERTEVDESTIRRWASRRTTQRRGEKPVIHPPLLRSCGVDGKNRKVYRVSEVERIRDTGGDHRGTTIITTEAAS</sequence>
<evidence type="ECO:0000313" key="2">
    <source>
        <dbReference type="Proteomes" id="UP001499979"/>
    </source>
</evidence>
<dbReference type="Proteomes" id="UP001499979">
    <property type="component" value="Unassembled WGS sequence"/>
</dbReference>
<evidence type="ECO:0008006" key="3">
    <source>
        <dbReference type="Google" id="ProtNLM"/>
    </source>
</evidence>
<dbReference type="RefSeq" id="WP_343907153.1">
    <property type="nucleotide sequence ID" value="NZ_BAAAJE010000006.1"/>
</dbReference>
<organism evidence="1 2">
    <name type="scientific">Nocardioides aquiterrae</name>
    <dbReference type="NCBI Taxonomy" id="203799"/>
    <lineage>
        <taxon>Bacteria</taxon>
        <taxon>Bacillati</taxon>
        <taxon>Actinomycetota</taxon>
        <taxon>Actinomycetes</taxon>
        <taxon>Propionibacteriales</taxon>
        <taxon>Nocardioidaceae</taxon>
        <taxon>Nocardioides</taxon>
    </lineage>
</organism>
<evidence type="ECO:0000313" key="1">
    <source>
        <dbReference type="EMBL" id="GAA1138537.1"/>
    </source>
</evidence>
<comment type="caution">
    <text evidence="1">The sequence shown here is derived from an EMBL/GenBank/DDBJ whole genome shotgun (WGS) entry which is preliminary data.</text>
</comment>
<gene>
    <name evidence="1" type="ORF">GCM10009606_17890</name>
</gene>
<keyword evidence="2" id="KW-1185">Reference proteome</keyword>
<proteinExistence type="predicted"/>
<accession>A0ABN1UC43</accession>
<reference evidence="1 2" key="1">
    <citation type="journal article" date="2019" name="Int. J. Syst. Evol. Microbiol.">
        <title>The Global Catalogue of Microorganisms (GCM) 10K type strain sequencing project: providing services to taxonomists for standard genome sequencing and annotation.</title>
        <authorList>
            <consortium name="The Broad Institute Genomics Platform"/>
            <consortium name="The Broad Institute Genome Sequencing Center for Infectious Disease"/>
            <person name="Wu L."/>
            <person name="Ma J."/>
        </authorList>
    </citation>
    <scope>NUCLEOTIDE SEQUENCE [LARGE SCALE GENOMIC DNA]</scope>
    <source>
        <strain evidence="1 2">JCM 11813</strain>
    </source>
</reference>
<protein>
    <recommendedName>
        <fullName evidence="3">Helix-turn-helix domain-containing protein</fullName>
    </recommendedName>
</protein>